<accession>A0A7Z0MMH8</accession>
<dbReference type="AlphaFoldDB" id="A0A7Z0MMH8"/>
<sequence>MFLAGLAAGNRDFGSDIGISTEKIESLLPNGQRVVFAVHESSVATERTCAKFIIKRCRGMILS</sequence>
<name>A0A7Z0MMH8_9GAMM</name>
<gene>
    <name evidence="1" type="ORF">H0A75_00375</name>
</gene>
<comment type="caution">
    <text evidence="1">The sequence shown here is derived from an EMBL/GenBank/DDBJ whole genome shotgun (WGS) entry which is preliminary data.</text>
</comment>
<protein>
    <submittedName>
        <fullName evidence="1">Uncharacterized protein</fullName>
    </submittedName>
</protein>
<reference evidence="1 2" key="1">
    <citation type="submission" date="2020-05" db="EMBL/GenBank/DDBJ databases">
        <title>Horizontal transmission and recombination maintain forever young bacterial symbiont genomes.</title>
        <authorList>
            <person name="Russell S.L."/>
            <person name="Pepper-Tunick E."/>
            <person name="Svedberg J."/>
            <person name="Byrne A."/>
            <person name="Ruelas Castillo J."/>
            <person name="Vollmers C."/>
            <person name="Beinart R.A."/>
            <person name="Corbett-Detig R."/>
        </authorList>
    </citation>
    <scope>NUCLEOTIDE SEQUENCE [LARGE SCALE GENOMIC DNA]</scope>
    <source>
        <strain evidence="1">4727-3</strain>
    </source>
</reference>
<dbReference type="Proteomes" id="UP000537890">
    <property type="component" value="Unassembled WGS sequence"/>
</dbReference>
<organism evidence="1 2">
    <name type="scientific">Candidatus Methanofishera endochildressiae</name>
    <dbReference type="NCBI Taxonomy" id="2738884"/>
    <lineage>
        <taxon>Bacteria</taxon>
        <taxon>Pseudomonadati</taxon>
        <taxon>Pseudomonadota</taxon>
        <taxon>Gammaproteobacteria</taxon>
        <taxon>Candidatus Methanofishera</taxon>
    </lineage>
</organism>
<evidence type="ECO:0000313" key="1">
    <source>
        <dbReference type="EMBL" id="NYT46391.1"/>
    </source>
</evidence>
<proteinExistence type="predicted"/>
<evidence type="ECO:0000313" key="2">
    <source>
        <dbReference type="Proteomes" id="UP000537890"/>
    </source>
</evidence>
<dbReference type="EMBL" id="JACCHS010000002">
    <property type="protein sequence ID" value="NYT46391.1"/>
    <property type="molecule type" value="Genomic_DNA"/>
</dbReference>